<dbReference type="PROSITE" id="PS50181">
    <property type="entry name" value="FBOX"/>
    <property type="match status" value="1"/>
</dbReference>
<feature type="domain" description="F-box" evidence="1">
    <location>
        <begin position="8"/>
        <end position="56"/>
    </location>
</feature>
<dbReference type="Gene3D" id="1.20.1280.50">
    <property type="match status" value="1"/>
</dbReference>
<accession>A0A6A6XGY2</accession>
<evidence type="ECO:0000313" key="3">
    <source>
        <dbReference type="Proteomes" id="UP000799757"/>
    </source>
</evidence>
<dbReference type="OrthoDB" id="3226064at2759"/>
<organism evidence="2 3">
    <name type="scientific">Melanomma pulvis-pyrius CBS 109.77</name>
    <dbReference type="NCBI Taxonomy" id="1314802"/>
    <lineage>
        <taxon>Eukaryota</taxon>
        <taxon>Fungi</taxon>
        <taxon>Dikarya</taxon>
        <taxon>Ascomycota</taxon>
        <taxon>Pezizomycotina</taxon>
        <taxon>Dothideomycetes</taxon>
        <taxon>Pleosporomycetidae</taxon>
        <taxon>Pleosporales</taxon>
        <taxon>Melanommataceae</taxon>
        <taxon>Melanomma</taxon>
    </lineage>
</organism>
<evidence type="ECO:0000259" key="1">
    <source>
        <dbReference type="PROSITE" id="PS50181"/>
    </source>
</evidence>
<evidence type="ECO:0000313" key="2">
    <source>
        <dbReference type="EMBL" id="KAF2795313.1"/>
    </source>
</evidence>
<keyword evidence="3" id="KW-1185">Reference proteome</keyword>
<sequence length="468" mass="53095">MHPVPTPPDRLAGLAPELLELVLSFLAPRDITSFGRTCQRARTFIRPSNKILWRSAFLQIFDDPKHAWALLLPTARAEDRQRESSWDWFQELHRRCTAFNAVCETGNGALLANPEHVVTALLDVLDTASYTKMAGVGNRVSLNVEFLERLFRIAPKAERIVHDYHRDVESMSLPLELMREEDHRFTRSMLAQQQRTIAIPEWASRFHVSYGKTKREDLSLQAKSTARRLVYDWSVTGPNSDYGPFASDGSGTVNWQTLEAITSLMHRIFDSTRGLKLLTPSGFRNNIPHTLSQDPLHPEDWAGINRIWVGTYAFLDYRALVHYNFANTIEQAIDLSAYEESSGDLMHLRLQISDDEELRGDHRLKSDLPYCKDLPKLYFEGHSGGRPGGRLPIIVRGSACLVPGARQVRWRFIISYSGVDQWQLEGVQPGGIRSGGIYGLWSHVDHEEHGPMGPFFYAPYNVCHTSGS</sequence>
<dbReference type="AlphaFoldDB" id="A0A6A6XGY2"/>
<dbReference type="SUPFAM" id="SSF81383">
    <property type="entry name" value="F-box domain"/>
    <property type="match status" value="1"/>
</dbReference>
<dbReference type="CDD" id="cd09917">
    <property type="entry name" value="F-box_SF"/>
    <property type="match status" value="1"/>
</dbReference>
<reference evidence="2" key="1">
    <citation type="journal article" date="2020" name="Stud. Mycol.">
        <title>101 Dothideomycetes genomes: a test case for predicting lifestyles and emergence of pathogens.</title>
        <authorList>
            <person name="Haridas S."/>
            <person name="Albert R."/>
            <person name="Binder M."/>
            <person name="Bloem J."/>
            <person name="Labutti K."/>
            <person name="Salamov A."/>
            <person name="Andreopoulos B."/>
            <person name="Baker S."/>
            <person name="Barry K."/>
            <person name="Bills G."/>
            <person name="Bluhm B."/>
            <person name="Cannon C."/>
            <person name="Castanera R."/>
            <person name="Culley D."/>
            <person name="Daum C."/>
            <person name="Ezra D."/>
            <person name="Gonzalez J."/>
            <person name="Henrissat B."/>
            <person name="Kuo A."/>
            <person name="Liang C."/>
            <person name="Lipzen A."/>
            <person name="Lutzoni F."/>
            <person name="Magnuson J."/>
            <person name="Mondo S."/>
            <person name="Nolan M."/>
            <person name="Ohm R."/>
            <person name="Pangilinan J."/>
            <person name="Park H.-J."/>
            <person name="Ramirez L."/>
            <person name="Alfaro M."/>
            <person name="Sun H."/>
            <person name="Tritt A."/>
            <person name="Yoshinaga Y."/>
            <person name="Zwiers L.-H."/>
            <person name="Turgeon B."/>
            <person name="Goodwin S."/>
            <person name="Spatafora J."/>
            <person name="Crous P."/>
            <person name="Grigoriev I."/>
        </authorList>
    </citation>
    <scope>NUCLEOTIDE SEQUENCE</scope>
    <source>
        <strain evidence="2">CBS 109.77</strain>
    </source>
</reference>
<dbReference type="EMBL" id="MU001863">
    <property type="protein sequence ID" value="KAF2795313.1"/>
    <property type="molecule type" value="Genomic_DNA"/>
</dbReference>
<dbReference type="Proteomes" id="UP000799757">
    <property type="component" value="Unassembled WGS sequence"/>
</dbReference>
<proteinExistence type="predicted"/>
<dbReference type="InterPro" id="IPR001810">
    <property type="entry name" value="F-box_dom"/>
</dbReference>
<gene>
    <name evidence="2" type="ORF">K505DRAFT_374020</name>
</gene>
<name>A0A6A6XGY2_9PLEO</name>
<dbReference type="InterPro" id="IPR036047">
    <property type="entry name" value="F-box-like_dom_sf"/>
</dbReference>
<protein>
    <recommendedName>
        <fullName evidence="1">F-box domain-containing protein</fullName>
    </recommendedName>
</protein>